<gene>
    <name evidence="1" type="ORF">F957_03602</name>
</gene>
<dbReference type="AlphaFoldDB" id="A0A829HEX6"/>
<protein>
    <submittedName>
        <fullName evidence="1">Uncharacterized protein</fullName>
    </submittedName>
</protein>
<keyword evidence="2" id="KW-1185">Reference proteome</keyword>
<name>A0A829HEX6_9GAMM</name>
<reference evidence="1 2" key="1">
    <citation type="submission" date="2013-06" db="EMBL/GenBank/DDBJ databases">
        <title>The Genome Sequence of Acinetobacter gyllenbergii CIP 110306.</title>
        <authorList>
            <consortium name="The Broad Institute Genome Sequencing Platform"/>
            <consortium name="The Broad Institute Genome Sequencing Center for Infectious Disease"/>
            <person name="Cerqueira G."/>
            <person name="Feldgarden M."/>
            <person name="Courvalin P."/>
            <person name="Perichon B."/>
            <person name="Grillot-Courvalin C."/>
            <person name="Clermont D."/>
            <person name="Rocha E."/>
            <person name="Yoon E.-J."/>
            <person name="Nemec A."/>
            <person name="Young S.K."/>
            <person name="Zeng Q."/>
            <person name="Gargeya S."/>
            <person name="Fitzgerald M."/>
            <person name="Abouelleil A."/>
            <person name="Alvarado L."/>
            <person name="Berlin A.M."/>
            <person name="Chapman S.B."/>
            <person name="Dewar J."/>
            <person name="Goldberg J."/>
            <person name="Griggs A."/>
            <person name="Gujja S."/>
            <person name="Hansen M."/>
            <person name="Howarth C."/>
            <person name="Imamovic A."/>
            <person name="Larimer J."/>
            <person name="McCowan C."/>
            <person name="Murphy C."/>
            <person name="Pearson M."/>
            <person name="Priest M."/>
            <person name="Roberts A."/>
            <person name="Saif S."/>
            <person name="Shea T."/>
            <person name="Sykes S."/>
            <person name="Wortman J."/>
            <person name="Nusbaum C."/>
            <person name="Birren B."/>
        </authorList>
    </citation>
    <scope>NUCLEOTIDE SEQUENCE [LARGE SCALE GENOMIC DNA]</scope>
    <source>
        <strain evidence="1 2">CIP 110306</strain>
    </source>
</reference>
<evidence type="ECO:0000313" key="1">
    <source>
        <dbReference type="EMBL" id="EPF73240.1"/>
    </source>
</evidence>
<evidence type="ECO:0000313" key="2">
    <source>
        <dbReference type="Proteomes" id="UP000014523"/>
    </source>
</evidence>
<comment type="caution">
    <text evidence="1">The sequence shown here is derived from an EMBL/GenBank/DDBJ whole genome shotgun (WGS) entry which is preliminary data.</text>
</comment>
<dbReference type="Proteomes" id="UP000014523">
    <property type="component" value="Unassembled WGS sequence"/>
</dbReference>
<dbReference type="EMBL" id="ATGG01000046">
    <property type="protein sequence ID" value="EPF73240.1"/>
    <property type="molecule type" value="Genomic_DNA"/>
</dbReference>
<organism evidence="1 2">
    <name type="scientific">Acinetobacter gyllenbergii CIP 110306 = MTCC 11365</name>
    <dbReference type="NCBI Taxonomy" id="1217657"/>
    <lineage>
        <taxon>Bacteria</taxon>
        <taxon>Pseudomonadati</taxon>
        <taxon>Pseudomonadota</taxon>
        <taxon>Gammaproteobacteria</taxon>
        <taxon>Moraxellales</taxon>
        <taxon>Moraxellaceae</taxon>
        <taxon>Acinetobacter</taxon>
    </lineage>
</organism>
<sequence length="166" mass="19796">MVYKLSDQLDHIGNSQYIFEAYNEYLRENRNKFPTSILNLIASGQWQGGSGSKAPYYCELQDIEIIDFGKATARLILTLIKKDYRDYKEKPFQLRLIYQGLLELNIPYQKEISVNPFMWRYDEFLFFDPWRGYGHNEKMFTHNIEWVGKNVWSITAKDLIATWEDL</sequence>
<proteinExistence type="predicted"/>
<dbReference type="RefSeq" id="WP_016540756.1">
    <property type="nucleotide sequence ID" value="NZ_ASQH01000005.1"/>
</dbReference>
<accession>A0A829HEX6</accession>